<dbReference type="HOGENOM" id="CLU_094869_0_0_6"/>
<name>L0DUR6_THIND</name>
<reference evidence="3" key="1">
    <citation type="submission" date="2015-12" db="EMBL/GenBank/DDBJ databases">
        <authorList>
            <person name="Tikhonova T.V."/>
            <person name="Pavlov A.R."/>
            <person name="Beletsky A.V."/>
            <person name="Mardanov A.V."/>
            <person name="Sorokin D.Y."/>
            <person name="Ravin N.V."/>
            <person name="Popov V.O."/>
        </authorList>
    </citation>
    <scope>NUCLEOTIDE SEQUENCE</scope>
    <source>
        <strain evidence="3">DSM 14787</strain>
    </source>
</reference>
<keyword evidence="4" id="KW-1185">Reference proteome</keyword>
<dbReference type="PATRIC" id="fig|1255043.3.peg.390"/>
<sequence>MDIAQTLRKGGLLVPLLLAPPLLDAQIYRWVDDAGVVHFSTTPPPETADRERRVLDRLGIERRVLPAPMSSEERQRQEAEREQERIEAQRREREHAQRIAEGVALESRVRQLHRAYASVDEIVDQRDRRLGLVANNLKLSEGQEATLQRERDRIAAQLDDTRASPENQERYRRELADLDRRVAREQSFQQRQREAMAAIREQAAADIRDYERLLTPVPVGP</sequence>
<dbReference type="STRING" id="1255043.TVNIR_0389"/>
<dbReference type="EMBL" id="CP003989">
    <property type="protein sequence ID" value="AGA32096.1"/>
    <property type="molecule type" value="Genomic_DNA"/>
</dbReference>
<dbReference type="KEGG" id="tni:TVNIR_0389"/>
<proteinExistence type="predicted"/>
<gene>
    <name evidence="3" type="ordered locus">TVNIR_0389</name>
</gene>
<dbReference type="Proteomes" id="UP000010809">
    <property type="component" value="Chromosome"/>
</dbReference>
<feature type="region of interest" description="Disordered" evidence="1">
    <location>
        <begin position="65"/>
        <end position="93"/>
    </location>
</feature>
<feature type="domain" description="DUF4124" evidence="2">
    <location>
        <begin position="16"/>
        <end position="53"/>
    </location>
</feature>
<dbReference type="OrthoDB" id="7064973at2"/>
<evidence type="ECO:0000313" key="4">
    <source>
        <dbReference type="Proteomes" id="UP000010809"/>
    </source>
</evidence>
<evidence type="ECO:0000259" key="2">
    <source>
        <dbReference type="Pfam" id="PF13511"/>
    </source>
</evidence>
<dbReference type="InterPro" id="IPR025392">
    <property type="entry name" value="DUF4124"/>
</dbReference>
<dbReference type="Pfam" id="PF13511">
    <property type="entry name" value="DUF4124"/>
    <property type="match status" value="1"/>
</dbReference>
<evidence type="ECO:0000313" key="3">
    <source>
        <dbReference type="EMBL" id="AGA32096.1"/>
    </source>
</evidence>
<dbReference type="RefSeq" id="WP_015257251.1">
    <property type="nucleotide sequence ID" value="NC_019902.2"/>
</dbReference>
<organism evidence="3 4">
    <name type="scientific">Thioalkalivibrio nitratireducens (strain DSM 14787 / UNIQEM 213 / ALEN2)</name>
    <dbReference type="NCBI Taxonomy" id="1255043"/>
    <lineage>
        <taxon>Bacteria</taxon>
        <taxon>Pseudomonadati</taxon>
        <taxon>Pseudomonadota</taxon>
        <taxon>Gammaproteobacteria</taxon>
        <taxon>Chromatiales</taxon>
        <taxon>Ectothiorhodospiraceae</taxon>
        <taxon>Thioalkalivibrio</taxon>
    </lineage>
</organism>
<dbReference type="AlphaFoldDB" id="L0DUR6"/>
<accession>L0DUR6</accession>
<protein>
    <recommendedName>
        <fullName evidence="2">DUF4124 domain-containing protein</fullName>
    </recommendedName>
</protein>
<dbReference type="eggNOG" id="ENOG50305YN">
    <property type="taxonomic scope" value="Bacteria"/>
</dbReference>
<evidence type="ECO:0000256" key="1">
    <source>
        <dbReference type="SAM" id="MobiDB-lite"/>
    </source>
</evidence>
<feature type="compositionally biased region" description="Basic and acidic residues" evidence="1">
    <location>
        <begin position="71"/>
        <end position="93"/>
    </location>
</feature>